<evidence type="ECO:0000259" key="12">
    <source>
        <dbReference type="Pfam" id="PF00291"/>
    </source>
</evidence>
<dbReference type="Gene3D" id="3.40.50.1100">
    <property type="match status" value="2"/>
</dbReference>
<gene>
    <name evidence="14" type="ORF">HYPBUDRAFT_10448</name>
</gene>
<evidence type="ECO:0000256" key="11">
    <source>
        <dbReference type="SAM" id="MobiDB-lite"/>
    </source>
</evidence>
<keyword evidence="8" id="KW-0663">Pyridoxal phosphate</keyword>
<dbReference type="GO" id="GO:0003941">
    <property type="term" value="F:L-serine ammonia-lyase activity"/>
    <property type="evidence" value="ECO:0007669"/>
    <property type="project" value="UniProtKB-EC"/>
</dbReference>
<dbReference type="Pfam" id="PF26147">
    <property type="entry name" value="AB_HYDROLASE_YMC0-YMC35"/>
    <property type="match status" value="1"/>
</dbReference>
<dbReference type="FunFam" id="3.40.50.1100:FF:000040">
    <property type="entry name" value="L-serine dehydratase, putative"/>
    <property type="match status" value="1"/>
</dbReference>
<evidence type="ECO:0000256" key="7">
    <source>
        <dbReference type="ARBA" id="ARBA00022490"/>
    </source>
</evidence>
<evidence type="ECO:0000256" key="10">
    <source>
        <dbReference type="ARBA" id="ARBA00049406"/>
    </source>
</evidence>
<dbReference type="SUPFAM" id="SSF53686">
    <property type="entry name" value="Tryptophan synthase beta subunit-like PLP-dependent enzymes"/>
    <property type="match status" value="1"/>
</dbReference>
<dbReference type="GO" id="GO:0005737">
    <property type="term" value="C:cytoplasm"/>
    <property type="evidence" value="ECO:0007669"/>
    <property type="project" value="UniProtKB-SubCell"/>
</dbReference>
<feature type="domain" description="Tryptophan synthase beta chain-like PALP" evidence="12">
    <location>
        <begin position="8"/>
        <end position="313"/>
    </location>
</feature>
<dbReference type="GeneID" id="30992897"/>
<dbReference type="GO" id="GO:0006094">
    <property type="term" value="P:gluconeogenesis"/>
    <property type="evidence" value="ECO:0007669"/>
    <property type="project" value="UniProtKB-KW"/>
</dbReference>
<dbReference type="Proteomes" id="UP000095085">
    <property type="component" value="Unassembled WGS sequence"/>
</dbReference>
<dbReference type="GO" id="GO:0030170">
    <property type="term" value="F:pyridoxal phosphate binding"/>
    <property type="evidence" value="ECO:0007669"/>
    <property type="project" value="InterPro"/>
</dbReference>
<feature type="compositionally biased region" description="Polar residues" evidence="11">
    <location>
        <begin position="742"/>
        <end position="757"/>
    </location>
</feature>
<evidence type="ECO:0000256" key="6">
    <source>
        <dbReference type="ARBA" id="ARBA00022432"/>
    </source>
</evidence>
<feature type="region of interest" description="Disordered" evidence="11">
    <location>
        <begin position="349"/>
        <end position="391"/>
    </location>
</feature>
<dbReference type="PROSITE" id="PS00165">
    <property type="entry name" value="DEHYDRATASE_SER_THR"/>
    <property type="match status" value="1"/>
</dbReference>
<evidence type="ECO:0000256" key="2">
    <source>
        <dbReference type="ARBA" id="ARBA00004496"/>
    </source>
</evidence>
<evidence type="ECO:0000313" key="14">
    <source>
        <dbReference type="EMBL" id="ODV69039.1"/>
    </source>
</evidence>
<comment type="cofactor">
    <cofactor evidence="1">
        <name>pyridoxal 5'-phosphate</name>
        <dbReference type="ChEBI" id="CHEBI:597326"/>
    </cofactor>
</comment>
<dbReference type="RefSeq" id="XP_020078106.1">
    <property type="nucleotide sequence ID" value="XM_020218347.1"/>
</dbReference>
<evidence type="ECO:0000256" key="5">
    <source>
        <dbReference type="ARBA" id="ARBA00012093"/>
    </source>
</evidence>
<sequence>MEPSIKTTLANITNHIADSCCQVYFKNEYEQPSGSFKLRGIGHLISKSLDKAKSENKPVRVFSSSGGNAGLAAAYAAQLLGAKCCVVLPKVSSQAVIDKLKGLDAEVIVQGEHWGQADDYLRTEVMGNLDDSVYPVYCHPFEHELIWEGHGVMIDEITTQLSPLELSRVKGVICSVGGGGLYNGIVAGLERNQNLSKVPVLAVETKQAPTFTEAISANKVVNLTKVKTLATSLASPYISEKSLRNYKAHKTHVELLDDKDALAGTIKFYDTFHLLIEPACGVAINVALDKQFLLEKAFGSLSKDDIVIVIVCGGSSTSLEALNELNSNSNSNGWLPLWNSKVRALSLSEPDENSSLKERSKSPILDSSRSSSKKRSYSGNPSLNPKSSTNSLVSMTAGNWLGWSSKLGRLEYDEGNRQQLQDNEDAVEEDDYAEDRDDYTPDDNGDEIDDHVGQDRKKSSSTWSFWNSANKDQDLNDSSGDNNNNDKKNSKKDSLTSISNTILNSTPSIPSKQDILNSSTNKNTKVDKANLNEENEDDAVLYKPHDKPNQFKQINTHRNEDLKQNVIVPDWSNCLPNQSSASSSTNSITSSIFGNSSTTNSNGPQTSKSDLKNWRNILTQLSTRLGFNSQSLTGVTQGDNISDLNDTSKEKVEKEFNLLYEKTYKLYGRSLAKLPPHKRACLPNYNKSYTTGYYEDDQEHESQQTYRYPQQTQLEEDAEDPNSISITNDPMGNLLINHKPSRSSQNRPNISPSDIISQKTGPLRKIKKILIIGVHGFFPTKMIRPLIGSPKGTSLKFANEAEKSVIRYCIENNLINDSDSNDISIQKIALEKEGKIFDRVEFFKEILIKWQKELNEADFIFMASHSQGCVVSIMLLANLIKMGILKDPIKKRIGILGMAGINNGPFYGVDKSFFMKAYSAIEHESMIELFELTKFESEQSLVYKESIQIIINANVKICFIGSINDQLVPLYSALASHVFHPNIYRACYIDHSSQTPKFIQKLVSLCCHLQNIGYFDSNVLKELSLVLAGPLTGGGHSKIYNDGKVYDMGLKFVLDTDDIVIPPTFTSTFPSKDLPIATPTRSSGQNNGFVTSGIGTYGGFDASEGIEEIVRIPITNQVYIKEYNIGKIGTNPFLLPWCLRGLLFNIEKNWPNNNKLISVENARDFGKNGYDEINELYQLFDNWKPDSKILKDLKFRLNGIRASKL</sequence>
<dbReference type="Pfam" id="PF00291">
    <property type="entry name" value="PALP"/>
    <property type="match status" value="1"/>
</dbReference>
<dbReference type="InterPro" id="IPR000634">
    <property type="entry name" value="Ser/Thr_deHydtase_PyrdxlP-BS"/>
</dbReference>
<dbReference type="InterPro" id="IPR036052">
    <property type="entry name" value="TrpB-like_PALP_sf"/>
</dbReference>
<evidence type="ECO:0000259" key="13">
    <source>
        <dbReference type="Pfam" id="PF26147"/>
    </source>
</evidence>
<dbReference type="GO" id="GO:0006520">
    <property type="term" value="P:amino acid metabolic process"/>
    <property type="evidence" value="ECO:0007669"/>
    <property type="project" value="InterPro"/>
</dbReference>
<comment type="subcellular location">
    <subcellularLocation>
        <location evidence="2">Cytoplasm</location>
    </subcellularLocation>
</comment>
<keyword evidence="6" id="KW-0312">Gluconeogenesis</keyword>
<keyword evidence="7" id="KW-0963">Cytoplasm</keyword>
<feature type="region of interest" description="Disordered" evidence="11">
    <location>
        <begin position="712"/>
        <end position="757"/>
    </location>
</feature>
<dbReference type="InterPro" id="IPR001926">
    <property type="entry name" value="TrpB-like_PALP"/>
</dbReference>
<dbReference type="InterPro" id="IPR058934">
    <property type="entry name" value="YMC020W-like"/>
</dbReference>
<dbReference type="PANTHER" id="PTHR47349:SF1">
    <property type="entry name" value="AER328WP"/>
    <property type="match status" value="1"/>
</dbReference>
<evidence type="ECO:0000256" key="3">
    <source>
        <dbReference type="ARBA" id="ARBA00004742"/>
    </source>
</evidence>
<feature type="compositionally biased region" description="Polar residues" evidence="11">
    <location>
        <begin position="379"/>
        <end position="391"/>
    </location>
</feature>
<dbReference type="OrthoDB" id="5598028at2759"/>
<name>A0A1E4RP61_9ASCO</name>
<reference evidence="15" key="1">
    <citation type="submission" date="2016-05" db="EMBL/GenBank/DDBJ databases">
        <title>Comparative genomics of biotechnologically important yeasts.</title>
        <authorList>
            <consortium name="DOE Joint Genome Institute"/>
            <person name="Riley R."/>
            <person name="Haridas S."/>
            <person name="Wolfe K.H."/>
            <person name="Lopes M.R."/>
            <person name="Hittinger C.T."/>
            <person name="Goker M."/>
            <person name="Salamov A."/>
            <person name="Wisecaver J."/>
            <person name="Long T.M."/>
            <person name="Aerts A.L."/>
            <person name="Barry K."/>
            <person name="Choi C."/>
            <person name="Clum A."/>
            <person name="Coughlan A.Y."/>
            <person name="Deshpande S."/>
            <person name="Douglass A.P."/>
            <person name="Hanson S.J."/>
            <person name="Klenk H.-P."/>
            <person name="Labutti K."/>
            <person name="Lapidus A."/>
            <person name="Lindquist E."/>
            <person name="Lipzen A."/>
            <person name="Meier-Kolthoff J.P."/>
            <person name="Ohm R.A."/>
            <person name="Otillar R.P."/>
            <person name="Pangilinan J."/>
            <person name="Peng Y."/>
            <person name="Rokas A."/>
            <person name="Rosa C.A."/>
            <person name="Scheuner C."/>
            <person name="Sibirny A.A."/>
            <person name="Slot J.C."/>
            <person name="Stielow J.B."/>
            <person name="Sun H."/>
            <person name="Kurtzman C.P."/>
            <person name="Blackwell M."/>
            <person name="Grigoriev I.V."/>
            <person name="Jeffries T.W."/>
        </authorList>
    </citation>
    <scope>NUCLEOTIDE SEQUENCE [LARGE SCALE GENOMIC DNA]</scope>
    <source>
        <strain evidence="15">NRRL Y-1933</strain>
    </source>
</reference>
<comment type="similarity">
    <text evidence="4">Belongs to the serine/threonine dehydratase family.</text>
</comment>
<feature type="compositionally biased region" description="Acidic residues" evidence="11">
    <location>
        <begin position="422"/>
        <end position="449"/>
    </location>
</feature>
<dbReference type="InterPro" id="IPR058933">
    <property type="entry name" value="YMC020W-like_ab_hydrolase"/>
</dbReference>
<feature type="compositionally biased region" description="Basic and acidic residues" evidence="11">
    <location>
        <begin position="484"/>
        <end position="494"/>
    </location>
</feature>
<accession>A0A1E4RP61</accession>
<evidence type="ECO:0000256" key="4">
    <source>
        <dbReference type="ARBA" id="ARBA00010869"/>
    </source>
</evidence>
<keyword evidence="9" id="KW-0456">Lyase</keyword>
<dbReference type="AlphaFoldDB" id="A0A1E4RP61"/>
<feature type="domain" description="YMC020W-like alpha/beta hydrolase" evidence="13">
    <location>
        <begin position="763"/>
        <end position="1060"/>
    </location>
</feature>
<proteinExistence type="inferred from homology"/>
<organism evidence="14 15">
    <name type="scientific">Hyphopichia burtonii NRRL Y-1933</name>
    <dbReference type="NCBI Taxonomy" id="984485"/>
    <lineage>
        <taxon>Eukaryota</taxon>
        <taxon>Fungi</taxon>
        <taxon>Dikarya</taxon>
        <taxon>Ascomycota</taxon>
        <taxon>Saccharomycotina</taxon>
        <taxon>Pichiomycetes</taxon>
        <taxon>Debaryomycetaceae</taxon>
        <taxon>Hyphopichia</taxon>
    </lineage>
</organism>
<comment type="catalytic activity">
    <reaction evidence="10">
        <text>L-serine = pyruvate + NH4(+)</text>
        <dbReference type="Rhea" id="RHEA:19169"/>
        <dbReference type="ChEBI" id="CHEBI:15361"/>
        <dbReference type="ChEBI" id="CHEBI:28938"/>
        <dbReference type="ChEBI" id="CHEBI:33384"/>
        <dbReference type="EC" id="4.3.1.17"/>
    </reaction>
</comment>
<evidence type="ECO:0000256" key="9">
    <source>
        <dbReference type="ARBA" id="ARBA00023239"/>
    </source>
</evidence>
<dbReference type="EMBL" id="KV454539">
    <property type="protein sequence ID" value="ODV69039.1"/>
    <property type="molecule type" value="Genomic_DNA"/>
</dbReference>
<feature type="region of interest" description="Disordered" evidence="11">
    <location>
        <begin position="416"/>
        <end position="544"/>
    </location>
</feature>
<evidence type="ECO:0000313" key="15">
    <source>
        <dbReference type="Proteomes" id="UP000095085"/>
    </source>
</evidence>
<protein>
    <recommendedName>
        <fullName evidence="5">L-serine ammonia-lyase</fullName>
        <ecNumber evidence="5">4.3.1.17</ecNumber>
    </recommendedName>
</protein>
<dbReference type="EC" id="4.3.1.17" evidence="5"/>
<evidence type="ECO:0000256" key="8">
    <source>
        <dbReference type="ARBA" id="ARBA00022898"/>
    </source>
</evidence>
<keyword evidence="15" id="KW-1185">Reference proteome</keyword>
<comment type="pathway">
    <text evidence="3">Carbohydrate biosynthesis; gluconeogenesis.</text>
</comment>
<evidence type="ECO:0000256" key="1">
    <source>
        <dbReference type="ARBA" id="ARBA00001933"/>
    </source>
</evidence>
<feature type="compositionally biased region" description="Polar residues" evidence="11">
    <location>
        <begin position="495"/>
        <end position="523"/>
    </location>
</feature>
<feature type="compositionally biased region" description="Polar residues" evidence="11">
    <location>
        <begin position="460"/>
        <end position="470"/>
    </location>
</feature>
<dbReference type="PANTHER" id="PTHR47349">
    <property type="entry name" value="CHROMOSOME 8, WHOLE GENOME SHOTGUN SEQUENCE"/>
    <property type="match status" value="1"/>
</dbReference>